<dbReference type="SUPFAM" id="SSF55729">
    <property type="entry name" value="Acyl-CoA N-acyltransferases (Nat)"/>
    <property type="match status" value="1"/>
</dbReference>
<dbReference type="Pfam" id="PF00583">
    <property type="entry name" value="Acetyltransf_1"/>
    <property type="match status" value="1"/>
</dbReference>
<feature type="domain" description="N-acetyltransferase" evidence="1">
    <location>
        <begin position="25"/>
        <end position="195"/>
    </location>
</feature>
<accession>A0A6B0YY57</accession>
<dbReference type="EMBL" id="VXRG01000107">
    <property type="protein sequence ID" value="MXY94328.1"/>
    <property type="molecule type" value="Genomic_DNA"/>
</dbReference>
<protein>
    <submittedName>
        <fullName evidence="2">GNAT family N-acetyltransferase</fullName>
    </submittedName>
</protein>
<dbReference type="AlphaFoldDB" id="A0A6B0YY57"/>
<organism evidence="2">
    <name type="scientific">Caldilineaceae bacterium SB0664_bin_27</name>
    <dbReference type="NCBI Taxonomy" id="2605260"/>
    <lineage>
        <taxon>Bacteria</taxon>
        <taxon>Bacillati</taxon>
        <taxon>Chloroflexota</taxon>
        <taxon>Caldilineae</taxon>
        <taxon>Caldilineales</taxon>
        <taxon>Caldilineaceae</taxon>
    </lineage>
</organism>
<dbReference type="InterPro" id="IPR016181">
    <property type="entry name" value="Acyl_CoA_acyltransferase"/>
</dbReference>
<reference evidence="2" key="1">
    <citation type="submission" date="2019-09" db="EMBL/GenBank/DDBJ databases">
        <title>Characterisation of the sponge microbiome using genome-centric metagenomics.</title>
        <authorList>
            <person name="Engelberts J.P."/>
            <person name="Robbins S.J."/>
            <person name="De Goeij J.M."/>
            <person name="Aranda M."/>
            <person name="Bell S.C."/>
            <person name="Webster N.S."/>
        </authorList>
    </citation>
    <scope>NUCLEOTIDE SEQUENCE</scope>
    <source>
        <strain evidence="2">SB0664_bin_27</strain>
    </source>
</reference>
<gene>
    <name evidence="2" type="ORF">F4Y42_12875</name>
</gene>
<keyword evidence="2" id="KW-0808">Transferase</keyword>
<dbReference type="PROSITE" id="PS51186">
    <property type="entry name" value="GNAT"/>
    <property type="match status" value="1"/>
</dbReference>
<name>A0A6B0YY57_9CHLR</name>
<evidence type="ECO:0000259" key="1">
    <source>
        <dbReference type="PROSITE" id="PS51186"/>
    </source>
</evidence>
<dbReference type="InterPro" id="IPR000182">
    <property type="entry name" value="GNAT_dom"/>
</dbReference>
<dbReference type="CDD" id="cd04301">
    <property type="entry name" value="NAT_SF"/>
    <property type="match status" value="1"/>
</dbReference>
<dbReference type="GO" id="GO:0016747">
    <property type="term" value="F:acyltransferase activity, transferring groups other than amino-acyl groups"/>
    <property type="evidence" value="ECO:0007669"/>
    <property type="project" value="InterPro"/>
</dbReference>
<comment type="caution">
    <text evidence="2">The sequence shown here is derived from an EMBL/GenBank/DDBJ whole genome shotgun (WGS) entry which is preliminary data.</text>
</comment>
<evidence type="ECO:0000313" key="2">
    <source>
        <dbReference type="EMBL" id="MXY94328.1"/>
    </source>
</evidence>
<dbReference type="Gene3D" id="3.40.630.30">
    <property type="match status" value="1"/>
</dbReference>
<sequence length="210" mass="22703">MGKAAAQSGRAGRKPHSPAVMTSSISLLPLDASLHADALQRVYELSPAYWAMYHLAQAPAGQSARDLEAIETEPGRMGLGIVAANEPGNPQAGAQLVGLIDFRLHWPDPDTAYVGILLVAEPFQRQRVGTDAWALLEPWLAAEGGVHEIKLGVEQFNPGALRFFQSLGFTLTGEAQRIRSGKRLVRLLAMEKKLDSSGWQPPAEETELTT</sequence>
<proteinExistence type="predicted"/>